<dbReference type="AlphaFoldDB" id="A0A939H525"/>
<gene>
    <name evidence="2" type="ORF">J3A84_04815</name>
</gene>
<name>A0A939H525_9CLOT</name>
<accession>A0A939H525</accession>
<dbReference type="RefSeq" id="WP_207598877.1">
    <property type="nucleotide sequence ID" value="NZ_JAFNJU010000003.1"/>
</dbReference>
<comment type="caution">
    <text evidence="2">The sequence shown here is derived from an EMBL/GenBank/DDBJ whole genome shotgun (WGS) entry which is preliminary data.</text>
</comment>
<organism evidence="2 3">
    <name type="scientific">Proteiniclasticum aestuarii</name>
    <dbReference type="NCBI Taxonomy" id="2817862"/>
    <lineage>
        <taxon>Bacteria</taxon>
        <taxon>Bacillati</taxon>
        <taxon>Bacillota</taxon>
        <taxon>Clostridia</taxon>
        <taxon>Eubacteriales</taxon>
        <taxon>Clostridiaceae</taxon>
        <taxon>Proteiniclasticum</taxon>
    </lineage>
</organism>
<dbReference type="GO" id="GO:0005198">
    <property type="term" value="F:structural molecule activity"/>
    <property type="evidence" value="ECO:0007669"/>
    <property type="project" value="InterPro"/>
</dbReference>
<keyword evidence="3" id="KW-1185">Reference proteome</keyword>
<sequence>MKKKYNIRTIFEEMELYLLASMARNLSRHEGEEIKEGFKFEMWQSAKLRDLERFRRENKRIIDEFSPAIEKTVKERLMDTYRKSRSRVQSVVIKLSEKLSVRLPGSLEPVIDGLKGEELKETLEKVEEAAKKWKETPTPIDDNFFRTNDKKFDALIEATQKDMKKVNTSVLRKMDDVYRQTIFKAQVYHNNGVVDLNKAVDMATKDFLKQGITSIKYSNGREVNIASYAEMALRTANHRSYLMGEGSRRKELGISTVIVTPHATACELCRPWQGAVLIDDVYSGGKQEDGEYPLLSKAIEAGLFHPNCEDILATWFPGINTIPTVPDPERSEKWYKEAQKQRRLERAIRDQKRVVVGTLDEENMVREKKRLRELQKQLREHLKYNSQLRRKPEREG</sequence>
<proteinExistence type="predicted"/>
<dbReference type="InterPro" id="IPR009319">
    <property type="entry name" value="Phage_A118_VSP1"/>
</dbReference>
<evidence type="ECO:0000256" key="1">
    <source>
        <dbReference type="SAM" id="Coils"/>
    </source>
</evidence>
<feature type="coiled-coil region" evidence="1">
    <location>
        <begin position="361"/>
        <end position="391"/>
    </location>
</feature>
<dbReference type="Pfam" id="PF06152">
    <property type="entry name" value="Phage_min_cap2"/>
    <property type="match status" value="2"/>
</dbReference>
<evidence type="ECO:0000313" key="2">
    <source>
        <dbReference type="EMBL" id="MBO1264362.1"/>
    </source>
</evidence>
<dbReference type="Proteomes" id="UP000664218">
    <property type="component" value="Unassembled WGS sequence"/>
</dbReference>
<reference evidence="2" key="1">
    <citation type="submission" date="2021-03" db="EMBL/GenBank/DDBJ databases">
        <title>Proteiniclasticum marinus sp. nov., isolated from tidal flat sediment.</title>
        <authorList>
            <person name="Namirimu T."/>
            <person name="Yang J.-A."/>
            <person name="Yang S.-H."/>
            <person name="Kim Y.-J."/>
            <person name="Kwon K.K."/>
        </authorList>
    </citation>
    <scope>NUCLEOTIDE SEQUENCE</scope>
    <source>
        <strain evidence="2">SCR006</strain>
    </source>
</reference>
<evidence type="ECO:0000313" key="3">
    <source>
        <dbReference type="Proteomes" id="UP000664218"/>
    </source>
</evidence>
<protein>
    <submittedName>
        <fullName evidence="2">Capsid protein</fullName>
    </submittedName>
</protein>
<keyword evidence="1" id="KW-0175">Coiled coil</keyword>
<dbReference type="EMBL" id="JAFNJU010000003">
    <property type="protein sequence ID" value="MBO1264362.1"/>
    <property type="molecule type" value="Genomic_DNA"/>
</dbReference>